<comment type="caution">
    <text evidence="5">The sequence shown here is derived from an EMBL/GenBank/DDBJ whole genome shotgun (WGS) entry which is preliminary data.</text>
</comment>
<proteinExistence type="predicted"/>
<dbReference type="PANTHER" id="PTHR47809">
    <property type="entry name" value="DNA-BINDING BROMODOMAIN-CONTAINING PROTEIN"/>
    <property type="match status" value="1"/>
</dbReference>
<feature type="compositionally biased region" description="Polar residues" evidence="3">
    <location>
        <begin position="395"/>
        <end position="404"/>
    </location>
</feature>
<dbReference type="AlphaFoldDB" id="A0A445DK95"/>
<feature type="compositionally biased region" description="Basic residues" evidence="3">
    <location>
        <begin position="1"/>
        <end position="16"/>
    </location>
</feature>
<dbReference type="Gene3D" id="1.20.920.10">
    <property type="entry name" value="Bromodomain-like"/>
    <property type="match status" value="1"/>
</dbReference>
<dbReference type="SMART" id="SM00297">
    <property type="entry name" value="BROMO"/>
    <property type="match status" value="1"/>
</dbReference>
<organism evidence="5 6">
    <name type="scientific">Arachis hypogaea</name>
    <name type="common">Peanut</name>
    <dbReference type="NCBI Taxonomy" id="3818"/>
    <lineage>
        <taxon>Eukaryota</taxon>
        <taxon>Viridiplantae</taxon>
        <taxon>Streptophyta</taxon>
        <taxon>Embryophyta</taxon>
        <taxon>Tracheophyta</taxon>
        <taxon>Spermatophyta</taxon>
        <taxon>Magnoliopsida</taxon>
        <taxon>eudicotyledons</taxon>
        <taxon>Gunneridae</taxon>
        <taxon>Pentapetalae</taxon>
        <taxon>rosids</taxon>
        <taxon>fabids</taxon>
        <taxon>Fabales</taxon>
        <taxon>Fabaceae</taxon>
        <taxon>Papilionoideae</taxon>
        <taxon>50 kb inversion clade</taxon>
        <taxon>dalbergioids sensu lato</taxon>
        <taxon>Dalbergieae</taxon>
        <taxon>Pterocarpus clade</taxon>
        <taxon>Arachis</taxon>
    </lineage>
</organism>
<accession>A0A445DK95</accession>
<feature type="region of interest" description="Disordered" evidence="3">
    <location>
        <begin position="383"/>
        <end position="530"/>
    </location>
</feature>
<evidence type="ECO:0000313" key="6">
    <source>
        <dbReference type="Proteomes" id="UP000289738"/>
    </source>
</evidence>
<evidence type="ECO:0000313" key="5">
    <source>
        <dbReference type="EMBL" id="RYR63599.1"/>
    </source>
</evidence>
<feature type="domain" description="Bromo" evidence="4">
    <location>
        <begin position="208"/>
        <end position="281"/>
    </location>
</feature>
<feature type="compositionally biased region" description="Basic and acidic residues" evidence="3">
    <location>
        <begin position="471"/>
        <end position="482"/>
    </location>
</feature>
<dbReference type="SUPFAM" id="SSF47370">
    <property type="entry name" value="Bromodomain"/>
    <property type="match status" value="1"/>
</dbReference>
<dbReference type="PROSITE" id="PS50014">
    <property type="entry name" value="BROMODOMAIN_2"/>
    <property type="match status" value="1"/>
</dbReference>
<dbReference type="Proteomes" id="UP000289738">
    <property type="component" value="Chromosome A04"/>
</dbReference>
<dbReference type="PRINTS" id="PR00503">
    <property type="entry name" value="BROMODOMAIN"/>
</dbReference>
<sequence>MKRKRGHKKGKGKSSSKHVVSGNETQNKEETSALEHYGTNNDNDDDKDDNSGMEVDTPSSTGTDQQHYNVASINPDGSIDKAVGKPLGVGRVKVKLKTPKMLDSHSQHTSSDAPTHSDTDKSSQQHGFDKQGVGADRMEDSANSLPDMKSPVPSKRAATASIKIKSSKVLASNADHTVSSEINHPKERSLRYNKQELDASLVVIRKVMKMDAAEPFNVPVNPEALGIPDYFDIIDTPMDFGTICSNLEKSEKYMNSEDVYKDVQYIWDNCYKYNNKGDYILDLMRRVKKNFMKYWTAAGLYYEPSKGTKGAEDAALSGDGKVAKGGQAKQKSKKRHGRHHKHDCLCAICVLKRRRREREENARLAKGNFGSGGDKLAKEFKQEESMLVESPGGEDSSSNMNDSLGTDGDAEDDKGEVAKMDLSGKQCSPSKGKHEDIDGDDEDDNDEDHSQEEGEEEEDGEEEDEGEIETDNPKRQMDEASNRSHYGGSLAEKSNVGDVTTLRDEYAATRQEGQAAVVQRQKHKESRDKHQKAQLLESLYVENPKLSSLCGILFPNNTQSVWSGPHSLVQCQNSSRTSSIHAAIRTLMD</sequence>
<evidence type="ECO:0000256" key="2">
    <source>
        <dbReference type="PROSITE-ProRule" id="PRU00035"/>
    </source>
</evidence>
<feature type="compositionally biased region" description="Low complexity" evidence="3">
    <location>
        <begin position="318"/>
        <end position="329"/>
    </location>
</feature>
<dbReference type="STRING" id="3818.A0A445DK95"/>
<feature type="compositionally biased region" description="Basic residues" evidence="3">
    <location>
        <begin position="520"/>
        <end position="530"/>
    </location>
</feature>
<dbReference type="InterPro" id="IPR036427">
    <property type="entry name" value="Bromodomain-like_sf"/>
</dbReference>
<evidence type="ECO:0000259" key="4">
    <source>
        <dbReference type="PROSITE" id="PS50014"/>
    </source>
</evidence>
<dbReference type="EMBL" id="SDMP01000004">
    <property type="protein sequence ID" value="RYR63599.1"/>
    <property type="molecule type" value="Genomic_DNA"/>
</dbReference>
<protein>
    <recommendedName>
        <fullName evidence="4">Bromo domain-containing protein</fullName>
    </recommendedName>
</protein>
<evidence type="ECO:0000256" key="3">
    <source>
        <dbReference type="SAM" id="MobiDB-lite"/>
    </source>
</evidence>
<feature type="compositionally biased region" description="Acidic residues" evidence="3">
    <location>
        <begin position="437"/>
        <end position="470"/>
    </location>
</feature>
<feature type="compositionally biased region" description="Basic and acidic residues" evidence="3">
    <location>
        <begin position="115"/>
        <end position="129"/>
    </location>
</feature>
<dbReference type="PROSITE" id="PS00633">
    <property type="entry name" value="BROMODOMAIN_1"/>
    <property type="match status" value="1"/>
</dbReference>
<feature type="compositionally biased region" description="Polar residues" evidence="3">
    <location>
        <begin position="57"/>
        <end position="72"/>
    </location>
</feature>
<name>A0A445DK95_ARAHY</name>
<dbReference type="Pfam" id="PF00439">
    <property type="entry name" value="Bromodomain"/>
    <property type="match status" value="1"/>
</dbReference>
<keyword evidence="1 2" id="KW-0103">Bromodomain</keyword>
<dbReference type="CDD" id="cd05494">
    <property type="entry name" value="Bromodomain_1"/>
    <property type="match status" value="1"/>
</dbReference>
<reference evidence="5 6" key="1">
    <citation type="submission" date="2019-01" db="EMBL/GenBank/DDBJ databases">
        <title>Sequencing of cultivated peanut Arachis hypogaea provides insights into genome evolution and oil improvement.</title>
        <authorList>
            <person name="Chen X."/>
        </authorList>
    </citation>
    <scope>NUCLEOTIDE SEQUENCE [LARGE SCALE GENOMIC DNA]</scope>
    <source>
        <strain evidence="6">cv. Fuhuasheng</strain>
        <tissue evidence="5">Leaves</tissue>
    </source>
</reference>
<dbReference type="PANTHER" id="PTHR47809:SF2">
    <property type="entry name" value="DNA-BINDING BROMODOMAIN-CONTAINING PROTEIN"/>
    <property type="match status" value="1"/>
</dbReference>
<feature type="region of interest" description="Disordered" evidence="3">
    <location>
        <begin position="312"/>
        <end position="337"/>
    </location>
</feature>
<feature type="region of interest" description="Disordered" evidence="3">
    <location>
        <begin position="1"/>
        <end position="159"/>
    </location>
</feature>
<dbReference type="InterPro" id="IPR018359">
    <property type="entry name" value="Bromodomain_CS"/>
</dbReference>
<gene>
    <name evidence="5" type="ORF">Ahy_A04g021389</name>
</gene>
<evidence type="ECO:0000256" key="1">
    <source>
        <dbReference type="ARBA" id="ARBA00023117"/>
    </source>
</evidence>
<keyword evidence="6" id="KW-1185">Reference proteome</keyword>
<dbReference type="InterPro" id="IPR001487">
    <property type="entry name" value="Bromodomain"/>
</dbReference>